<keyword evidence="5" id="KW-0964">Secreted</keyword>
<evidence type="ECO:0000256" key="4">
    <source>
        <dbReference type="ARBA" id="ARBA00015988"/>
    </source>
</evidence>
<dbReference type="GO" id="GO:0031012">
    <property type="term" value="C:extracellular matrix"/>
    <property type="evidence" value="ECO:0007669"/>
    <property type="project" value="TreeGrafter"/>
</dbReference>
<evidence type="ECO:0000256" key="5">
    <source>
        <dbReference type="ARBA" id="ARBA00022525"/>
    </source>
</evidence>
<comment type="similarity">
    <text evidence="2">Belongs to the GPLD1 family.</text>
</comment>
<evidence type="ECO:0000256" key="8">
    <source>
        <dbReference type="ARBA" id="ARBA00022801"/>
    </source>
</evidence>
<evidence type="ECO:0000256" key="3">
    <source>
        <dbReference type="ARBA" id="ARBA00012284"/>
    </source>
</evidence>
<protein>
    <recommendedName>
        <fullName evidence="4">Phosphatidylinositol-glycan-specific phospholipase D</fullName>
        <ecNumber evidence="3">3.1.4.50</ecNumber>
    </recommendedName>
    <alternativeName>
        <fullName evidence="10">Glycosyl-phosphatidylinositol-specific phospholipase D</fullName>
    </alternativeName>
</protein>
<reference evidence="15 16" key="1">
    <citation type="submission" date="2025-04" db="UniProtKB">
        <authorList>
            <consortium name="RefSeq"/>
        </authorList>
    </citation>
    <scope>IDENTIFICATION</scope>
</reference>
<gene>
    <name evidence="15 16" type="primary">LOC106061229</name>
</gene>
<dbReference type="Gene3D" id="2.130.10.130">
    <property type="entry name" value="Integrin alpha, N-terminal"/>
    <property type="match status" value="2"/>
</dbReference>
<evidence type="ECO:0000313" key="16">
    <source>
        <dbReference type="RefSeq" id="XP_055884445.1"/>
    </source>
</evidence>
<evidence type="ECO:0000259" key="13">
    <source>
        <dbReference type="Pfam" id="PF00882"/>
    </source>
</evidence>
<dbReference type="Pfam" id="PF00882">
    <property type="entry name" value="Zn_dep_PLPC"/>
    <property type="match status" value="1"/>
</dbReference>
<dbReference type="OrthoDB" id="5317514at2759"/>
<evidence type="ECO:0000313" key="14">
    <source>
        <dbReference type="Proteomes" id="UP001165740"/>
    </source>
</evidence>
<evidence type="ECO:0000256" key="10">
    <source>
        <dbReference type="ARBA" id="ARBA00029753"/>
    </source>
</evidence>
<evidence type="ECO:0000256" key="9">
    <source>
        <dbReference type="ARBA" id="ARBA00023180"/>
    </source>
</evidence>
<dbReference type="InterPro" id="IPR029002">
    <property type="entry name" value="PLPC/GPLD1"/>
</dbReference>
<evidence type="ECO:0000256" key="12">
    <source>
        <dbReference type="PROSITE-ProRule" id="PRU00803"/>
    </source>
</evidence>
<dbReference type="InterPro" id="IPR013519">
    <property type="entry name" value="Int_alpha_beta-p"/>
</dbReference>
<feature type="repeat" description="FG-GAP" evidence="12">
    <location>
        <begin position="735"/>
        <end position="801"/>
    </location>
</feature>
<dbReference type="EC" id="3.1.4.50" evidence="3"/>
<evidence type="ECO:0000256" key="7">
    <source>
        <dbReference type="ARBA" id="ARBA00022737"/>
    </source>
</evidence>
<dbReference type="GO" id="GO:0004621">
    <property type="term" value="F:glycosylphosphatidylinositol phospholipase D activity"/>
    <property type="evidence" value="ECO:0007669"/>
    <property type="project" value="UniProtKB-EC"/>
</dbReference>
<dbReference type="PANTHER" id="PTHR23221">
    <property type="entry name" value="GLYCOSYLPHOSPHATIDYLINOSITOL PHOSPHOLIPASE D"/>
    <property type="match status" value="1"/>
</dbReference>
<evidence type="ECO:0000313" key="15">
    <source>
        <dbReference type="RefSeq" id="XP_055884444.1"/>
    </source>
</evidence>
<name>A0A9W3AB82_BIOGL</name>
<keyword evidence="9" id="KW-0325">Glycoprotein</keyword>
<keyword evidence="8" id="KW-0378">Hydrolase</keyword>
<sequence>MVYINHNLIIMAFMVVKARSSMRMASRNFIVQLFVIFISLCWIHDYTTEACGGVTHIEISYRALNNYQDIYGNVSYNTILNQNQDALEAGSVFPDTFYPDICYKGIFHGVSEDTHWIPFINASVNYFIKNFPKPWSQKTQKLAAFIMGIMSHQVADVSWHALGIDQGFLQAMAGINYHGSFPSAHSDGDLGGDVLNLYQLDLSYSDLLGDWYVPTTDVLNIFREYYGQDVINETVLTTCSKLMYLVKIGEKVFIKKLFPNSAKKSPFLVDELYDYFLGGIKDMSTWTQRLWKHLTIAFEYGIKTCNMNHSSLFFRCNNTHNGTTTARTKKKYFPKHWYYSKLLKLMNITIDDLDAKLHNGELYLKPSAQLLKKLNYELYGQTKKSHLKNKSVSEETPKFLYTLKQDYADLGNAYAVADLNGDGNEDVVVGCPGYVDVNSNQRTGAIFILYGTDEGLKNSTSDISSIADAKIIGPVSQDATENSKFGSSITIFDLDADGQLEIAVGAPSFGSVNLTYFGRVNVYTPVNQKNYTLRGTIDCQDVYCTLGTNIISEDINNDGLNDLIISSPYAPAGGAQRGIVVALLADRQYLGKTSLKLSAKNYLLGTQNYSWFGYSLAAKRFSDINETLFVVGAPGTRKCAKADCSFDPADVQAIGQINVYYLTSNQIIPGPVLTGQQQFQMLGSQMAIGRLLDSTTGTLVIAASGQDVKGSSGHDLLDIDQAGAVYIYKLTDLKNPITVLSGDRKFGRFGATIKVLDVNSDGIDDLIVGAPLRTEDITEEITGAQQGRVYVYLGGANFPLSNTTSDCAFTNMETCFGLKADRELSFNEDMARFGSRLSVVKCKTKTQLLVTAEHSAKGGRLAGAIGVFDL</sequence>
<organism evidence="14 15">
    <name type="scientific">Biomphalaria glabrata</name>
    <name type="common">Bloodfluke planorb</name>
    <name type="synonym">Freshwater snail</name>
    <dbReference type="NCBI Taxonomy" id="6526"/>
    <lineage>
        <taxon>Eukaryota</taxon>
        <taxon>Metazoa</taxon>
        <taxon>Spiralia</taxon>
        <taxon>Lophotrochozoa</taxon>
        <taxon>Mollusca</taxon>
        <taxon>Gastropoda</taxon>
        <taxon>Heterobranchia</taxon>
        <taxon>Euthyneura</taxon>
        <taxon>Panpulmonata</taxon>
        <taxon>Hygrophila</taxon>
        <taxon>Lymnaeoidea</taxon>
        <taxon>Planorbidae</taxon>
        <taxon>Biomphalaria</taxon>
    </lineage>
</organism>
<dbReference type="SMART" id="SM00191">
    <property type="entry name" value="Int_alpha"/>
    <property type="match status" value="6"/>
</dbReference>
<dbReference type="Pfam" id="PF01839">
    <property type="entry name" value="FG-GAP"/>
    <property type="match status" value="3"/>
</dbReference>
<accession>A0A9W3AB82</accession>
<evidence type="ECO:0000256" key="11">
    <source>
        <dbReference type="ARBA" id="ARBA00093237"/>
    </source>
</evidence>
<dbReference type="RefSeq" id="XP_055884445.1">
    <property type="nucleotide sequence ID" value="XM_056028470.1"/>
</dbReference>
<comment type="subcellular location">
    <subcellularLocation>
        <location evidence="1">Secreted</location>
    </subcellularLocation>
</comment>
<dbReference type="GO" id="GO:0005615">
    <property type="term" value="C:extracellular space"/>
    <property type="evidence" value="ECO:0007669"/>
    <property type="project" value="TreeGrafter"/>
</dbReference>
<dbReference type="InterPro" id="IPR001028">
    <property type="entry name" value="Gprt_PLipase_D"/>
</dbReference>
<dbReference type="SUPFAM" id="SSF69318">
    <property type="entry name" value="Integrin alpha N-terminal domain"/>
    <property type="match status" value="1"/>
</dbReference>
<dbReference type="AlphaFoldDB" id="A0A9W3AB82"/>
<keyword evidence="14" id="KW-1185">Reference proteome</keyword>
<dbReference type="GeneID" id="106061229"/>
<dbReference type="InterPro" id="IPR028994">
    <property type="entry name" value="Integrin_alpha_N"/>
</dbReference>
<dbReference type="Proteomes" id="UP001165740">
    <property type="component" value="Chromosome 5"/>
</dbReference>
<keyword evidence="7" id="KW-0677">Repeat</keyword>
<dbReference type="PRINTS" id="PR00718">
    <property type="entry name" value="PHPHLIPASED"/>
</dbReference>
<dbReference type="RefSeq" id="XP_055884444.1">
    <property type="nucleotide sequence ID" value="XM_056028469.1"/>
</dbReference>
<keyword evidence="6" id="KW-0732">Signal</keyword>
<proteinExistence type="inferred from homology"/>
<dbReference type="PROSITE" id="PS51470">
    <property type="entry name" value="FG_GAP"/>
    <property type="match status" value="3"/>
</dbReference>
<comment type="catalytic activity">
    <reaction evidence="11">
        <text>a 6-(alpha-D-glucosaminyl)-1-(1,2-diacyl-sn-glycero-3-phospho)-1D-myo-inositol + H2O = 6-(alpha-D-glucosaminyl)-1D-myo-inositol + a 1,2-diacyl-sn-glycero-3-phosphate + H(+)</text>
        <dbReference type="Rhea" id="RHEA:10832"/>
        <dbReference type="ChEBI" id="CHEBI:15377"/>
        <dbReference type="ChEBI" id="CHEBI:15378"/>
        <dbReference type="ChEBI" id="CHEBI:57997"/>
        <dbReference type="ChEBI" id="CHEBI:58608"/>
        <dbReference type="ChEBI" id="CHEBI:58700"/>
        <dbReference type="EC" id="3.1.4.50"/>
    </reaction>
</comment>
<feature type="repeat" description="FG-GAP" evidence="12">
    <location>
        <begin position="396"/>
        <end position="458"/>
    </location>
</feature>
<evidence type="ECO:0000256" key="2">
    <source>
        <dbReference type="ARBA" id="ARBA00008652"/>
    </source>
</evidence>
<feature type="domain" description="Phospholipase C/D" evidence="13">
    <location>
        <begin position="55"/>
        <end position="245"/>
    </location>
</feature>
<feature type="repeat" description="FG-GAP" evidence="12">
    <location>
        <begin position="471"/>
        <end position="532"/>
    </location>
</feature>
<evidence type="ECO:0000256" key="1">
    <source>
        <dbReference type="ARBA" id="ARBA00004613"/>
    </source>
</evidence>
<dbReference type="OMA" id="CGMTTHN"/>
<evidence type="ECO:0000256" key="6">
    <source>
        <dbReference type="ARBA" id="ARBA00022729"/>
    </source>
</evidence>
<dbReference type="PANTHER" id="PTHR23221:SF7">
    <property type="entry name" value="PHOSPHATIDYLINOSITOL-GLYCAN-SPECIFIC PHOSPHOLIPASE D"/>
    <property type="match status" value="1"/>
</dbReference>
<dbReference type="InterPro" id="IPR013517">
    <property type="entry name" value="FG-GAP"/>
</dbReference>